<evidence type="ECO:0000313" key="5">
    <source>
        <dbReference type="Proteomes" id="UP001595867"/>
    </source>
</evidence>
<keyword evidence="2" id="KW-0812">Transmembrane</keyword>
<dbReference type="Pfam" id="PF11203">
    <property type="entry name" value="EccE"/>
    <property type="match status" value="1"/>
</dbReference>
<evidence type="ECO:0000259" key="3">
    <source>
        <dbReference type="Pfam" id="PF11203"/>
    </source>
</evidence>
<evidence type="ECO:0000313" key="4">
    <source>
        <dbReference type="EMBL" id="MFC4065162.1"/>
    </source>
</evidence>
<gene>
    <name evidence="4" type="ORF">ACFO0C_09475</name>
</gene>
<accession>A0ABV8IM52</accession>
<feature type="compositionally biased region" description="Low complexity" evidence="1">
    <location>
        <begin position="431"/>
        <end position="453"/>
    </location>
</feature>
<feature type="transmembrane region" description="Helical" evidence="2">
    <location>
        <begin position="49"/>
        <end position="66"/>
    </location>
</feature>
<name>A0ABV8IM52_9ACTN</name>
<proteinExistence type="predicted"/>
<evidence type="ECO:0000256" key="2">
    <source>
        <dbReference type="SAM" id="Phobius"/>
    </source>
</evidence>
<feature type="region of interest" description="Disordered" evidence="1">
    <location>
        <begin position="419"/>
        <end position="453"/>
    </location>
</feature>
<dbReference type="InterPro" id="IPR050051">
    <property type="entry name" value="EccE_dom"/>
</dbReference>
<comment type="caution">
    <text evidence="4">The sequence shown here is derived from an EMBL/GenBank/DDBJ whole genome shotgun (WGS) entry which is preliminary data.</text>
</comment>
<dbReference type="EMBL" id="JBHSBL010000007">
    <property type="protein sequence ID" value="MFC4065162.1"/>
    <property type="molecule type" value="Genomic_DNA"/>
</dbReference>
<dbReference type="RefSeq" id="WP_378066194.1">
    <property type="nucleotide sequence ID" value="NZ_JBHSBL010000007.1"/>
</dbReference>
<reference evidence="5" key="1">
    <citation type="journal article" date="2019" name="Int. J. Syst. Evol. Microbiol.">
        <title>The Global Catalogue of Microorganisms (GCM) 10K type strain sequencing project: providing services to taxonomists for standard genome sequencing and annotation.</title>
        <authorList>
            <consortium name="The Broad Institute Genomics Platform"/>
            <consortium name="The Broad Institute Genome Sequencing Center for Infectious Disease"/>
            <person name="Wu L."/>
            <person name="Ma J."/>
        </authorList>
    </citation>
    <scope>NUCLEOTIDE SEQUENCE [LARGE SCALE GENOMIC DNA]</scope>
    <source>
        <strain evidence="5">TBRC 5832</strain>
    </source>
</reference>
<feature type="transmembrane region" description="Helical" evidence="2">
    <location>
        <begin position="23"/>
        <end position="43"/>
    </location>
</feature>
<keyword evidence="5" id="KW-1185">Reference proteome</keyword>
<organism evidence="4 5">
    <name type="scientific">Actinoplanes subglobosus</name>
    <dbReference type="NCBI Taxonomy" id="1547892"/>
    <lineage>
        <taxon>Bacteria</taxon>
        <taxon>Bacillati</taxon>
        <taxon>Actinomycetota</taxon>
        <taxon>Actinomycetes</taxon>
        <taxon>Micromonosporales</taxon>
        <taxon>Micromonosporaceae</taxon>
        <taxon>Actinoplanes</taxon>
    </lineage>
</organism>
<dbReference type="Proteomes" id="UP001595867">
    <property type="component" value="Unassembled WGS sequence"/>
</dbReference>
<sequence length="453" mass="46459">MQPDASSPNPPLRHRAVPRPGRFGLVQLIAVEALLLAVATAVFGSNEEATIVAGVLAGLLALFTLVRAGGRWLYQAIGARARLGSRRAHTRAALHASADPAQAAAPGLRIRTVTDRGVSFGVGQDPDGWFAALGVLTWIGPAFERPPSLALDRVARLLADPVTTISALQVVTHHTAAVPQTGTAANDLVWLAMRLDTRDAVDAAASRGGGVEGVDRALAAAVGRTGTILNGADVPSEALDASALHHALTVSNGLYRPGGYGPADAPADAEESWRQWTAGGLAHVCFAIRSWPAQPGPDLLEQLAATPAAAVDTAVLVTPGGGGFAVRALIRISGSPGAIAESAKLLREHAQRLGVRLVRADGDHGTGVYATAPTAWTPAGPTPSAWAVAVPAPAAWAPQITAPRARPPALVQAPSWQPPVLGPGGPGGHARLTPPSLTMPTLTPPTITMPRTR</sequence>
<protein>
    <submittedName>
        <fullName evidence="4">Type VII secretion protein EccE</fullName>
    </submittedName>
</protein>
<feature type="domain" description="Type VII secretion system protein EccE" evidence="3">
    <location>
        <begin position="184"/>
        <end position="288"/>
    </location>
</feature>
<evidence type="ECO:0000256" key="1">
    <source>
        <dbReference type="SAM" id="MobiDB-lite"/>
    </source>
</evidence>
<keyword evidence="2" id="KW-1133">Transmembrane helix</keyword>
<keyword evidence="2" id="KW-0472">Membrane</keyword>